<dbReference type="Gene3D" id="3.30.200.20">
    <property type="entry name" value="Phosphorylase Kinase, domain 1"/>
    <property type="match status" value="1"/>
</dbReference>
<dbReference type="InterPro" id="IPR006076">
    <property type="entry name" value="FAD-dep_OxRdtase"/>
</dbReference>
<evidence type="ECO:0000256" key="2">
    <source>
        <dbReference type="ARBA" id="ARBA00010989"/>
    </source>
</evidence>
<dbReference type="PROSITE" id="PS00107">
    <property type="entry name" value="PROTEIN_KINASE_ATP"/>
    <property type="match status" value="1"/>
</dbReference>
<sequence>MATTPCNVIINSKGETLAMHIEYGQANNASNCFKPFYELEFEIEAESLKSYNNGALLPVHLGNLFAQRYRIMLKIGWGSYSTVWLTVDLQNGERHVALKFLAAREKKELLIHKYLRSGMYNGEDHGACAFQDSLKYNSEERHNDKNGENKHDNKLSGQGLRDTILRYLDLHPGNIALQLPTHQRSIDDLRVLDYPHIIPVVAGEGSTICSFTHYPKYLVSNTLFEDYVQREIQPENALSSAEIRIIDLTYKDRPSPLLSIKRCVRGSEFAAEKVKGGILNLGGSSSDVWSTTCTMFALAFGDQPKLFENTLAGPEHFLWEVEQKIGPLSYTWHIPILDPPQLYRGFMDTTMTPDRFWEGLVRDYRGSWSRETVRRFLGLIRRMLAHATQAFFKARQASTDLPYDDYGPRLNIAIWFLTGVATVFLSLRLTHSSLIPSIQVALLAQTSLLSVCIHLGLGKHSWDIMDWVSYLYVANITGVCSIIAAAWSKTSFAVTLLRLSTGWMRWLIWFIIASVNIFLGLSCIFTYVQSWSGAMDILLATLPWWLISRLTLNKKERIGVLARCDRLYNFCSAGVTSIAKTATLSAIKNPDTIATASLMILATAETAITIAAASIPVLRVFIRNTIQSQSSRDNSQKTQFSRNISGFELLTPPSLVRIDTSKRSGKAMRLSMSRVKLRAITIGIRLPNLVLGLPDCDNASKRLSRDLLERESLFRVYDYESKERNNAYYLITIMLQLCKWKGPVPLPTEKTLESLTNTLAGDDRVRNENHFDYAIVGGGCFGASAVLALKRAWPDARIIWFEGTHTYTASRDTSKIVRATYEDEDYIAFAGKALEMWATIHPYREFYHPTRWVQVVGKGSQANTIKGPKDRMISIEEMQERVGSREEPNLAAGEELRLNEDIGYIDSDLAVEAVAKDGSTLGVIRVKKDVTKLMVEGGVCLGVEVGDDRITADTTVVAAGPWTPGLLERSQVVFPQDFFTVAGVGVATLPLTEDEFDELKTMPILVTEKGEVILSEKHRLLKMTITDTFRIEHPDELADSIDVGKNRAVLEKMLPQFIGRQLGSWICPDLMTPFQHPLVDLVPGTRQLCLAVGGSYHSAKFLPNVGDMVVRRLRGQTGADTLEGRLLERWGWDRSTEKVAVHRSVIPKDS</sequence>
<dbReference type="InterPro" id="IPR045170">
    <property type="entry name" value="MTOX"/>
</dbReference>
<feature type="binding site" evidence="6">
    <location>
        <position position="99"/>
    </location>
    <ligand>
        <name>ATP</name>
        <dbReference type="ChEBI" id="CHEBI:30616"/>
    </ligand>
</feature>
<dbReference type="InterPro" id="IPR011009">
    <property type="entry name" value="Kinase-like_dom_sf"/>
</dbReference>
<evidence type="ECO:0000256" key="5">
    <source>
        <dbReference type="ARBA" id="ARBA00023002"/>
    </source>
</evidence>
<dbReference type="InterPro" id="IPR017441">
    <property type="entry name" value="Protein_kinase_ATP_BS"/>
</dbReference>
<dbReference type="InterPro" id="IPR036188">
    <property type="entry name" value="FAD/NAD-bd_sf"/>
</dbReference>
<keyword evidence="7" id="KW-0472">Membrane</keyword>
<dbReference type="OrthoDB" id="5417887at2759"/>
<keyword evidence="10" id="KW-1185">Reference proteome</keyword>
<keyword evidence="7" id="KW-1133">Transmembrane helix</keyword>
<evidence type="ECO:0000313" key="9">
    <source>
        <dbReference type="EMBL" id="KAF4635252.1"/>
    </source>
</evidence>
<accession>A0A8H4RSJ1</accession>
<evidence type="ECO:0000256" key="1">
    <source>
        <dbReference type="ARBA" id="ARBA00001974"/>
    </source>
</evidence>
<feature type="transmembrane region" description="Helical" evidence="7">
    <location>
        <begin position="469"/>
        <end position="487"/>
    </location>
</feature>
<evidence type="ECO:0000256" key="7">
    <source>
        <dbReference type="SAM" id="Phobius"/>
    </source>
</evidence>
<dbReference type="Gene3D" id="3.30.9.10">
    <property type="entry name" value="D-Amino Acid Oxidase, subunit A, domain 2"/>
    <property type="match status" value="1"/>
</dbReference>
<dbReference type="SUPFAM" id="SSF56112">
    <property type="entry name" value="Protein kinase-like (PK-like)"/>
    <property type="match status" value="1"/>
</dbReference>
<dbReference type="GO" id="GO:0050660">
    <property type="term" value="F:flavin adenine dinucleotide binding"/>
    <property type="evidence" value="ECO:0007669"/>
    <property type="project" value="InterPro"/>
</dbReference>
<dbReference type="GO" id="GO:0008115">
    <property type="term" value="F:sarcosine oxidase activity"/>
    <property type="evidence" value="ECO:0007669"/>
    <property type="project" value="TreeGrafter"/>
</dbReference>
<feature type="transmembrane region" description="Helical" evidence="7">
    <location>
        <begin position="412"/>
        <end position="430"/>
    </location>
</feature>
<protein>
    <recommendedName>
        <fullName evidence="8">FAD dependent oxidoreductase domain-containing protein</fullName>
    </recommendedName>
</protein>
<reference evidence="9 10" key="1">
    <citation type="submission" date="2020-03" db="EMBL/GenBank/DDBJ databases">
        <title>Draft Genome Sequence of Cudoniella acicularis.</title>
        <authorList>
            <person name="Buettner E."/>
            <person name="Kellner H."/>
        </authorList>
    </citation>
    <scope>NUCLEOTIDE SEQUENCE [LARGE SCALE GENOMIC DNA]</scope>
    <source>
        <strain evidence="9 10">DSM 108380</strain>
    </source>
</reference>
<dbReference type="PANTHER" id="PTHR10961:SF37">
    <property type="entry name" value="FAD DEPENDENT OXIDOREDUCTASE DOMAIN-CONTAINING PROTEIN"/>
    <property type="match status" value="1"/>
</dbReference>
<dbReference type="EMBL" id="JAAMPI010000132">
    <property type="protein sequence ID" value="KAF4635252.1"/>
    <property type="molecule type" value="Genomic_DNA"/>
</dbReference>
<feature type="transmembrane region" description="Helical" evidence="7">
    <location>
        <begin position="507"/>
        <end position="528"/>
    </location>
</feature>
<comment type="similarity">
    <text evidence="2">Belongs to the MSOX/MTOX family.</text>
</comment>
<comment type="caution">
    <text evidence="9">The sequence shown here is derived from an EMBL/GenBank/DDBJ whole genome shotgun (WGS) entry which is preliminary data.</text>
</comment>
<feature type="transmembrane region" description="Helical" evidence="7">
    <location>
        <begin position="437"/>
        <end position="457"/>
    </location>
</feature>
<dbReference type="GO" id="GO:0005524">
    <property type="term" value="F:ATP binding"/>
    <property type="evidence" value="ECO:0007669"/>
    <property type="project" value="UniProtKB-UniRule"/>
</dbReference>
<keyword evidence="3" id="KW-0285">Flavoprotein</keyword>
<proteinExistence type="inferred from homology"/>
<evidence type="ECO:0000256" key="4">
    <source>
        <dbReference type="ARBA" id="ARBA00022827"/>
    </source>
</evidence>
<feature type="domain" description="FAD dependent oxidoreductase" evidence="8">
    <location>
        <begin position="772"/>
        <end position="1111"/>
    </location>
</feature>
<dbReference type="GO" id="GO:0051698">
    <property type="term" value="F:saccharopine oxidase activity"/>
    <property type="evidence" value="ECO:0007669"/>
    <property type="project" value="TreeGrafter"/>
</dbReference>
<dbReference type="PANTHER" id="PTHR10961">
    <property type="entry name" value="PEROXISOMAL SARCOSINE OXIDASE"/>
    <property type="match status" value="1"/>
</dbReference>
<keyword evidence="6" id="KW-0067">ATP-binding</keyword>
<dbReference type="SUPFAM" id="SSF51905">
    <property type="entry name" value="FAD/NAD(P)-binding domain"/>
    <property type="match status" value="1"/>
</dbReference>
<keyword evidence="5" id="KW-0560">Oxidoreductase</keyword>
<name>A0A8H4RSJ1_9HELO</name>
<evidence type="ECO:0000256" key="6">
    <source>
        <dbReference type="PROSITE-ProRule" id="PRU10141"/>
    </source>
</evidence>
<evidence type="ECO:0000256" key="3">
    <source>
        <dbReference type="ARBA" id="ARBA00022630"/>
    </source>
</evidence>
<comment type="cofactor">
    <cofactor evidence="1">
        <name>FAD</name>
        <dbReference type="ChEBI" id="CHEBI:57692"/>
    </cofactor>
</comment>
<keyword evidence="6" id="KW-0547">Nucleotide-binding</keyword>
<evidence type="ECO:0000313" key="10">
    <source>
        <dbReference type="Proteomes" id="UP000566819"/>
    </source>
</evidence>
<dbReference type="Gene3D" id="3.50.50.60">
    <property type="entry name" value="FAD/NAD(P)-binding domain"/>
    <property type="match status" value="1"/>
</dbReference>
<organism evidence="9 10">
    <name type="scientific">Cudoniella acicularis</name>
    <dbReference type="NCBI Taxonomy" id="354080"/>
    <lineage>
        <taxon>Eukaryota</taxon>
        <taxon>Fungi</taxon>
        <taxon>Dikarya</taxon>
        <taxon>Ascomycota</taxon>
        <taxon>Pezizomycotina</taxon>
        <taxon>Leotiomycetes</taxon>
        <taxon>Helotiales</taxon>
        <taxon>Tricladiaceae</taxon>
        <taxon>Cudoniella</taxon>
    </lineage>
</organism>
<evidence type="ECO:0000259" key="8">
    <source>
        <dbReference type="Pfam" id="PF01266"/>
    </source>
</evidence>
<dbReference type="Proteomes" id="UP000566819">
    <property type="component" value="Unassembled WGS sequence"/>
</dbReference>
<dbReference type="AlphaFoldDB" id="A0A8H4RSJ1"/>
<keyword evidence="4" id="KW-0274">FAD</keyword>
<gene>
    <name evidence="9" type="ORF">G7Y89_g2856</name>
</gene>
<dbReference type="Pfam" id="PF01266">
    <property type="entry name" value="DAO"/>
    <property type="match status" value="1"/>
</dbReference>
<keyword evidence="7" id="KW-0812">Transmembrane</keyword>